<feature type="compositionally biased region" description="Polar residues" evidence="1">
    <location>
        <begin position="123"/>
        <end position="132"/>
    </location>
</feature>
<feature type="region of interest" description="Disordered" evidence="1">
    <location>
        <begin position="123"/>
        <end position="147"/>
    </location>
</feature>
<dbReference type="PANTHER" id="PTHR33642">
    <property type="entry name" value="COX1/OXI3 INTRON 1 PROTEIN-RELATED"/>
    <property type="match status" value="1"/>
</dbReference>
<evidence type="ECO:0000256" key="1">
    <source>
        <dbReference type="SAM" id="MobiDB-lite"/>
    </source>
</evidence>
<feature type="domain" description="Reverse transcriptase" evidence="2">
    <location>
        <begin position="203"/>
        <end position="487"/>
    </location>
</feature>
<dbReference type="CDD" id="cd00085">
    <property type="entry name" value="HNHc"/>
    <property type="match status" value="1"/>
</dbReference>
<dbReference type="Pfam" id="PF00078">
    <property type="entry name" value="RVT_1"/>
    <property type="match status" value="1"/>
</dbReference>
<dbReference type="InterPro" id="IPR043502">
    <property type="entry name" value="DNA/RNA_pol_sf"/>
</dbReference>
<dbReference type="SUPFAM" id="SSF56672">
    <property type="entry name" value="DNA/RNA polymerases"/>
    <property type="match status" value="1"/>
</dbReference>
<geneLocation type="mitochondrion" evidence="3"/>
<dbReference type="InterPro" id="IPR003615">
    <property type="entry name" value="HNH_nuc"/>
</dbReference>
<accession>A0A7R6NFH4</accession>
<dbReference type="PANTHER" id="PTHR33642:SF4">
    <property type="entry name" value="COX1_OXI3 INTRON 1 PROTEIN-RELATED"/>
    <property type="match status" value="1"/>
</dbReference>
<sequence>MADIPNRMAERLEGPKHVKKGRLSWRCSSEKAAQTKSATVALRNASGIHTSPQVDTIEPVHRYRSAKSSVRAEPNGEGLLRRAGPRVSPKALVKPNHWNSGLAKGRKPYANGDLIVVRKYSNQGGQSRTMDQSGVDEKSYTPEEAMTRPARKAGIEIGRYSSLFQPKIYKIAYEAIKSKRGNTTPGVDKATLDGIGLAWIDKTIGSMKDRSFSFQPAVRKYIPKPNGKLRPLGIPTPKDKVVQQAIRLIIEPLFEPYFLNSSHGFRPNRSAHSALKEIRSWTGITWMIEGDIKGCFDNVDHHILEQLLKKRIRDPNLISLYWKAVNAGYVNNGALEPHSLTGVPQGGVLSPFLSNVYMHELDVFVEELKTKYTQSTNRRGVIQNPEYTKILKRLRELRAKGDGRSIRAAELERESIPSVIRTGTRIYYARYADDWVIGVRGSRALADEVKGAVQTFLQQQLKLELSREKTAITHLPTSQAFFLGSIIRRHSRKYMQGLTRKRGLQKVRGSNTRIILECPINKIVTKLKQQGYAHEADSKPKAVTKWIYMKPEEIILRYNAVIRGYLNYYSFVNNRNMLQQIVWILGYSAMFTFARKWNISPNKVFKKLGNPPTYKMTRKTRHGAKSVSYKLDRGDLTIRPMQFDLINGKSIDPAKIKFYDVRSHFSLDKPCCVCGSDQNVEMHHIRHLRKDAPGPKNRLKRLLLQIRRKQIPVCRQCHKVIHDGKYDGRKLGSLAAADSRGHEKKNKI</sequence>
<dbReference type="InterPro" id="IPR049030">
    <property type="entry name" value="AI2M-like_HNH"/>
</dbReference>
<evidence type="ECO:0000259" key="2">
    <source>
        <dbReference type="PROSITE" id="PS50878"/>
    </source>
</evidence>
<dbReference type="CDD" id="cd01651">
    <property type="entry name" value="RT_G2_intron"/>
    <property type="match status" value="1"/>
</dbReference>
<dbReference type="Pfam" id="PF21368">
    <property type="entry name" value="AI2M-like_HNH"/>
    <property type="match status" value="1"/>
</dbReference>
<proteinExistence type="predicted"/>
<dbReference type="InterPro" id="IPR024937">
    <property type="entry name" value="Domain_X"/>
</dbReference>
<dbReference type="PROSITE" id="PS50878">
    <property type="entry name" value="RT_POL"/>
    <property type="match status" value="1"/>
</dbReference>
<dbReference type="InterPro" id="IPR000477">
    <property type="entry name" value="RT_dom"/>
</dbReference>
<dbReference type="AlphaFoldDB" id="A0A7R6NFH4"/>
<name>A0A7R6NFH4_ULVCO</name>
<dbReference type="EMBL" id="MH013469">
    <property type="protein sequence ID" value="AZP40177.1"/>
    <property type="molecule type" value="Genomic_DNA"/>
</dbReference>
<protein>
    <recommendedName>
        <fullName evidence="2">Reverse transcriptase domain-containing protein</fullName>
    </recommendedName>
</protein>
<dbReference type="GO" id="GO:0003964">
    <property type="term" value="F:RNA-directed DNA polymerase activity"/>
    <property type="evidence" value="ECO:0007669"/>
    <property type="project" value="TreeGrafter"/>
</dbReference>
<keyword evidence="3" id="KW-0496">Mitochondrion</keyword>
<evidence type="ECO:0000313" key="3">
    <source>
        <dbReference type="EMBL" id="AZP40177.1"/>
    </source>
</evidence>
<dbReference type="GO" id="GO:0005739">
    <property type="term" value="C:mitochondrion"/>
    <property type="evidence" value="ECO:0007669"/>
    <property type="project" value="TreeGrafter"/>
</dbReference>
<dbReference type="Pfam" id="PF01348">
    <property type="entry name" value="Intron_maturas2"/>
    <property type="match status" value="1"/>
</dbReference>
<gene>
    <name evidence="3" type="primary">orf748</name>
</gene>
<dbReference type="GO" id="GO:0090615">
    <property type="term" value="P:mitochondrial mRNA processing"/>
    <property type="evidence" value="ECO:0007669"/>
    <property type="project" value="TreeGrafter"/>
</dbReference>
<dbReference type="GO" id="GO:0006315">
    <property type="term" value="P:homing of group II introns"/>
    <property type="evidence" value="ECO:0007669"/>
    <property type="project" value="TreeGrafter"/>
</dbReference>
<reference evidence="3" key="1">
    <citation type="submission" date="2018-02" db="EMBL/GenBank/DDBJ databases">
        <title>The complete mitochondrial genome sequence of the green macroalga Ulva compressa (Ucom2).</title>
        <authorList>
            <person name="Liu F."/>
            <person name="Melton J.T. III."/>
        </authorList>
    </citation>
    <scope>NUCLEOTIDE SEQUENCE</scope>
    <source>
        <strain evidence="3">Ucom2</strain>
    </source>
</reference>
<organism evidence="3">
    <name type="scientific">Ulva compressa</name>
    <name type="common">Green alga</name>
    <name type="synonym">Enteromorpha compressa</name>
    <dbReference type="NCBI Taxonomy" id="63659"/>
    <lineage>
        <taxon>Eukaryota</taxon>
        <taxon>Viridiplantae</taxon>
        <taxon>Chlorophyta</taxon>
        <taxon>core chlorophytes</taxon>
        <taxon>Ulvophyceae</taxon>
        <taxon>OUU clade</taxon>
        <taxon>Ulvales</taxon>
        <taxon>Ulvaceae</taxon>
        <taxon>Ulva</taxon>
    </lineage>
</organism>